<dbReference type="EMBL" id="CP003411">
    <property type="protein sequence ID" value="AHJ58524.1"/>
    <property type="molecule type" value="Genomic_DNA"/>
</dbReference>
<evidence type="ECO:0000313" key="2">
    <source>
        <dbReference type="Proteomes" id="UP000013968"/>
    </source>
</evidence>
<name>W6HVP5_9PSEU</name>
<protein>
    <submittedName>
        <fullName evidence="1">Uncharacterized protein</fullName>
    </submittedName>
</protein>
<geneLocation type="plasmid" evidence="1 2">
    <name>pXL100</name>
</geneLocation>
<accession>W6HVP5</accession>
<dbReference type="AlphaFoldDB" id="W6HVP5"/>
<evidence type="ECO:0000313" key="1">
    <source>
        <dbReference type="EMBL" id="AHJ58524.1"/>
    </source>
</evidence>
<organism evidence="1 2">
    <name type="scientific">Amycolatopsis keratiniphila</name>
    <dbReference type="NCBI Taxonomy" id="129921"/>
    <lineage>
        <taxon>Bacteria</taxon>
        <taxon>Bacillati</taxon>
        <taxon>Actinomycetota</taxon>
        <taxon>Actinomycetes</taxon>
        <taxon>Pseudonocardiales</taxon>
        <taxon>Pseudonocardiaceae</taxon>
        <taxon>Amycolatopsis</taxon>
        <taxon>Amycolatopsis japonica group</taxon>
    </lineage>
</organism>
<gene>
    <name evidence="1" type="ORF">AORI_P009</name>
</gene>
<keyword evidence="2" id="KW-1185">Reference proteome</keyword>
<sequence length="133" mass="14435">MIRPLGRWFPPSGAATVEIMAVSEEPTLFALPFTRADGREPLGPFRRRLAHHRTVEPVDPETPKAWAAAHAGARGRAPSGTIHLVTGDWLPVCGAGLNGWDPRGLQATTDPVTCVRCGGIEQRRHPETQLALF</sequence>
<dbReference type="Proteomes" id="UP000013968">
    <property type="component" value="Plasmid pXL100"/>
</dbReference>
<dbReference type="KEGG" id="aoi:AORI_P009"/>
<proteinExistence type="predicted"/>
<dbReference type="HOGENOM" id="CLU_1902285_0_0_11"/>
<reference evidence="1 2" key="1">
    <citation type="journal article" date="2014" name="BMC Genomics">
        <title>Complete genome sequence and comparative genomic analyses of the vancomycin-producing Amycolatopsis orientalis.</title>
        <authorList>
            <person name="Xu L."/>
            <person name="Huang H."/>
            <person name="Wei W."/>
            <person name="Zhong Y."/>
            <person name="Tang B."/>
            <person name="Yuan H."/>
            <person name="Zhu L."/>
            <person name="Huang W."/>
            <person name="Ge M."/>
            <person name="Yang S."/>
            <person name="Zheng H."/>
            <person name="Jiang W."/>
            <person name="Chen D."/>
            <person name="Zhao G.P."/>
            <person name="Zhao W."/>
        </authorList>
    </citation>
    <scope>NUCLEOTIDE SEQUENCE [LARGE SCALE GENOMIC DNA]</scope>
    <source>
        <strain evidence="1 2">HCCB10007</strain>
        <plasmid evidence="1 2">pXL100</plasmid>
    </source>
</reference>
<keyword evidence="1" id="KW-0614">Plasmid</keyword>